<dbReference type="Pfam" id="PF16813">
    <property type="entry name" value="Cas_St_Csn2"/>
    <property type="match status" value="1"/>
</dbReference>
<dbReference type="InterPro" id="IPR031820">
    <property type="entry name" value="Cas_St_Csn2"/>
</dbReference>
<comment type="caution">
    <text evidence="1">The sequence shown here is derived from an EMBL/GenBank/DDBJ whole genome shotgun (WGS) entry which is preliminary data.</text>
</comment>
<dbReference type="EMBL" id="JAENBO010000001">
    <property type="protein sequence ID" value="MBJ8325356.1"/>
    <property type="molecule type" value="Genomic_DNA"/>
</dbReference>
<dbReference type="Proteomes" id="UP000653045">
    <property type="component" value="Unassembled WGS sequence"/>
</dbReference>
<name>A0ABS0ZH80_9STRE</name>
<proteinExistence type="predicted"/>
<dbReference type="RefSeq" id="WP_199574913.1">
    <property type="nucleotide sequence ID" value="NZ_JAENBO010000001.1"/>
</dbReference>
<gene>
    <name evidence="1" type="ORF">JHK62_01505</name>
</gene>
<reference evidence="1 2" key="1">
    <citation type="journal article" date="2021" name="Int. J. Syst. Evol. Microbiol.">
        <title>Streptococcus vicugnae sp. nov., isolated from faeces of alpacas (Vicugna pacos) and cattle (Bos taurus), Streptococcus zalophi sp. nov., and Streptococcus pacificus sp. nov., isolated from respiratory tract of California sea lions (Zalophus californianus).</title>
        <authorList>
            <person name="Volokhov D.V."/>
            <person name="Zagorodnyaya T.A."/>
            <person name="Shen Z."/>
            <person name="Blom J."/>
            <person name="Furtak V.A."/>
            <person name="Eisenberg T."/>
            <person name="Fan P."/>
            <person name="Jeong K.C."/>
            <person name="Gao Y."/>
            <person name="Zhang S."/>
            <person name="Amselle M."/>
        </authorList>
    </citation>
    <scope>NUCLEOTIDE SEQUENCE [LARGE SCALE GENOMIC DNA]</scope>
    <source>
        <strain evidence="1 2">CSL7591</strain>
    </source>
</reference>
<organism evidence="1 2">
    <name type="scientific">Streptococcus pacificus</name>
    <dbReference type="NCBI Taxonomy" id="2740577"/>
    <lineage>
        <taxon>Bacteria</taxon>
        <taxon>Bacillati</taxon>
        <taxon>Bacillota</taxon>
        <taxon>Bacilli</taxon>
        <taxon>Lactobacillales</taxon>
        <taxon>Streptococcaceae</taxon>
        <taxon>Streptococcus</taxon>
    </lineage>
</organism>
<protein>
    <submittedName>
        <fullName evidence="1">Uncharacterized protein</fullName>
    </submittedName>
</protein>
<evidence type="ECO:0000313" key="1">
    <source>
        <dbReference type="EMBL" id="MBJ8325356.1"/>
    </source>
</evidence>
<sequence>MKQIKISHPVNEYITFNSGSFTQIVGNNKEIKDYIFRSINWYFTGKKYSEIDLSLFQQKEPEIREGDVLLSRSDYHLISLQYSGDLIEQMSYKKGSLAYEYLKEISENVDFMSELEKINHSLTRIATLLNQKMNIKNNHLVYGVDNIDLTSQHIISKYLLPTYLFENLSISYEMLNNDLSYQLFFDMLESYLSFKTGKLLLICQGVDSKVSFRNYQEICQQIKRMCQKFPYFKVILFPSSSAYTDMDPKYLESVVVVADAIENFFEADFMYERYKRNYPTNYPMSQNEFLHSLARIGDNLFSSKEIIESMAFQDLISLKIINQLYHYSTPKINQMMPSKMELAYLFS</sequence>
<accession>A0ABS0ZH80</accession>
<keyword evidence="2" id="KW-1185">Reference proteome</keyword>
<evidence type="ECO:0000313" key="2">
    <source>
        <dbReference type="Proteomes" id="UP000653045"/>
    </source>
</evidence>